<reference evidence="1 2" key="1">
    <citation type="journal article" date="2023" name="Plants (Basel)">
        <title>Bridging the Gap: Combining Genomics and Transcriptomics Approaches to Understand Stylosanthes scabra, an Orphan Legume from the Brazilian Caatinga.</title>
        <authorList>
            <person name="Ferreira-Neto J.R.C."/>
            <person name="da Silva M.D."/>
            <person name="Binneck E."/>
            <person name="de Melo N.F."/>
            <person name="da Silva R.H."/>
            <person name="de Melo A.L.T.M."/>
            <person name="Pandolfi V."/>
            <person name="Bustamante F.O."/>
            <person name="Brasileiro-Vidal A.C."/>
            <person name="Benko-Iseppon A.M."/>
        </authorList>
    </citation>
    <scope>NUCLEOTIDE SEQUENCE [LARGE SCALE GENOMIC DNA]</scope>
    <source>
        <tissue evidence="1">Leaves</tissue>
    </source>
</reference>
<sequence>MVYGSPHIGPRSDLWNSLKELATHVSSEWCVGGDFKGVLSPNDTGGSSHLSRGSHRFASCLHYCVYRTWDFMDSLSLGREAALGEGLIDLWQIMLGHKDLATQRLNAPGLFLALTNDDSAQLSRMVIYEEISVAMFSMGAWKAPGPDGFPVMFY</sequence>
<dbReference type="EMBL" id="JASCZI010121026">
    <property type="protein sequence ID" value="MED6159008.1"/>
    <property type="molecule type" value="Genomic_DNA"/>
</dbReference>
<proteinExistence type="predicted"/>
<dbReference type="Proteomes" id="UP001341840">
    <property type="component" value="Unassembled WGS sequence"/>
</dbReference>
<comment type="caution">
    <text evidence="1">The sequence shown here is derived from an EMBL/GenBank/DDBJ whole genome shotgun (WGS) entry which is preliminary data.</text>
</comment>
<accession>A0ABU6UFY4</accession>
<organism evidence="1 2">
    <name type="scientific">Stylosanthes scabra</name>
    <dbReference type="NCBI Taxonomy" id="79078"/>
    <lineage>
        <taxon>Eukaryota</taxon>
        <taxon>Viridiplantae</taxon>
        <taxon>Streptophyta</taxon>
        <taxon>Embryophyta</taxon>
        <taxon>Tracheophyta</taxon>
        <taxon>Spermatophyta</taxon>
        <taxon>Magnoliopsida</taxon>
        <taxon>eudicotyledons</taxon>
        <taxon>Gunneridae</taxon>
        <taxon>Pentapetalae</taxon>
        <taxon>rosids</taxon>
        <taxon>fabids</taxon>
        <taxon>Fabales</taxon>
        <taxon>Fabaceae</taxon>
        <taxon>Papilionoideae</taxon>
        <taxon>50 kb inversion clade</taxon>
        <taxon>dalbergioids sensu lato</taxon>
        <taxon>Dalbergieae</taxon>
        <taxon>Pterocarpus clade</taxon>
        <taxon>Stylosanthes</taxon>
    </lineage>
</organism>
<evidence type="ECO:0000313" key="2">
    <source>
        <dbReference type="Proteomes" id="UP001341840"/>
    </source>
</evidence>
<gene>
    <name evidence="1" type="ORF">PIB30_038317</name>
</gene>
<protein>
    <submittedName>
        <fullName evidence="1">Uncharacterized protein</fullName>
    </submittedName>
</protein>
<evidence type="ECO:0000313" key="1">
    <source>
        <dbReference type="EMBL" id="MED6159008.1"/>
    </source>
</evidence>
<name>A0ABU6UFY4_9FABA</name>
<keyword evidence="2" id="KW-1185">Reference proteome</keyword>